<evidence type="ECO:0000313" key="2">
    <source>
        <dbReference type="Proteomes" id="UP001215280"/>
    </source>
</evidence>
<dbReference type="EMBL" id="JARJLG010000081">
    <property type="protein sequence ID" value="KAJ7750715.1"/>
    <property type="molecule type" value="Genomic_DNA"/>
</dbReference>
<keyword evidence="2" id="KW-1185">Reference proteome</keyword>
<dbReference type="AlphaFoldDB" id="A0AAD7N8W2"/>
<organism evidence="1 2">
    <name type="scientific">Mycena maculata</name>
    <dbReference type="NCBI Taxonomy" id="230809"/>
    <lineage>
        <taxon>Eukaryota</taxon>
        <taxon>Fungi</taxon>
        <taxon>Dikarya</taxon>
        <taxon>Basidiomycota</taxon>
        <taxon>Agaricomycotina</taxon>
        <taxon>Agaricomycetes</taxon>
        <taxon>Agaricomycetidae</taxon>
        <taxon>Agaricales</taxon>
        <taxon>Marasmiineae</taxon>
        <taxon>Mycenaceae</taxon>
        <taxon>Mycena</taxon>
    </lineage>
</organism>
<evidence type="ECO:0000313" key="1">
    <source>
        <dbReference type="EMBL" id="KAJ7750715.1"/>
    </source>
</evidence>
<proteinExistence type="predicted"/>
<dbReference type="Proteomes" id="UP001215280">
    <property type="component" value="Unassembled WGS sequence"/>
</dbReference>
<comment type="caution">
    <text evidence="1">The sequence shown here is derived from an EMBL/GenBank/DDBJ whole genome shotgun (WGS) entry which is preliminary data.</text>
</comment>
<name>A0AAD7N8W2_9AGAR</name>
<accession>A0AAD7N8W2</accession>
<sequence length="204" mass="22452">MYLDGRFCGSEALLPTTPSLGAMPFSRALQRNVHVSSRLFACVPSLEHGVLRPPVPAVLYNPPRVISVPSSPIPPVGDVAISVQEVQLTPEEEHDSMEWPSLYFIKQYILTFDSDHGRRRHLLLPGQQFFPAPRISPSSALHTSGSPSTMPRLSAPHNYHFYPNNGTIDVVVGPFRTSSGHVGCVEDLTFSVLPRLNLAECRSI</sequence>
<reference evidence="1" key="1">
    <citation type="submission" date="2023-03" db="EMBL/GenBank/DDBJ databases">
        <title>Massive genome expansion in bonnet fungi (Mycena s.s.) driven by repeated elements and novel gene families across ecological guilds.</title>
        <authorList>
            <consortium name="Lawrence Berkeley National Laboratory"/>
            <person name="Harder C.B."/>
            <person name="Miyauchi S."/>
            <person name="Viragh M."/>
            <person name="Kuo A."/>
            <person name="Thoen E."/>
            <person name="Andreopoulos B."/>
            <person name="Lu D."/>
            <person name="Skrede I."/>
            <person name="Drula E."/>
            <person name="Henrissat B."/>
            <person name="Morin E."/>
            <person name="Kohler A."/>
            <person name="Barry K."/>
            <person name="LaButti K."/>
            <person name="Morin E."/>
            <person name="Salamov A."/>
            <person name="Lipzen A."/>
            <person name="Mereny Z."/>
            <person name="Hegedus B."/>
            <person name="Baldrian P."/>
            <person name="Stursova M."/>
            <person name="Weitz H."/>
            <person name="Taylor A."/>
            <person name="Grigoriev I.V."/>
            <person name="Nagy L.G."/>
            <person name="Martin F."/>
            <person name="Kauserud H."/>
        </authorList>
    </citation>
    <scope>NUCLEOTIDE SEQUENCE</scope>
    <source>
        <strain evidence="1">CBHHK188m</strain>
    </source>
</reference>
<protein>
    <submittedName>
        <fullName evidence="1">Uncharacterized protein</fullName>
    </submittedName>
</protein>
<gene>
    <name evidence="1" type="ORF">DFH07DRAFT_827431</name>
</gene>